<dbReference type="OrthoDB" id="6289755at2"/>
<dbReference type="EMBL" id="MNAN01000018">
    <property type="protein sequence ID" value="OHU97146.1"/>
    <property type="molecule type" value="Genomic_DNA"/>
</dbReference>
<dbReference type="SUPFAM" id="SSF160059">
    <property type="entry name" value="PriA/YqbF domain"/>
    <property type="match status" value="1"/>
</dbReference>
<dbReference type="Proteomes" id="UP000180253">
    <property type="component" value="Unassembled WGS sequence"/>
</dbReference>
<evidence type="ECO:0000256" key="1">
    <source>
        <dbReference type="SAM" id="MobiDB-lite"/>
    </source>
</evidence>
<evidence type="ECO:0000313" key="3">
    <source>
        <dbReference type="EMBL" id="OHU97146.1"/>
    </source>
</evidence>
<protein>
    <recommendedName>
        <fullName evidence="2">Mu-like prophage FluMu N-terminal domain-containing protein</fullName>
    </recommendedName>
</protein>
<name>A0A1S1NCH2_9GAMM</name>
<feature type="region of interest" description="Disordered" evidence="1">
    <location>
        <begin position="54"/>
        <end position="77"/>
    </location>
</feature>
<sequence>MANKTNHAVCIFSQQPNGYRRAGLTLNYGQNDNVQVTEQQLETLKKDTRIKVQELKTSEAASTPPNMEPRGVGSDVGSKIEFDEVDLEGVPEELHALVAIMLVEQFKTKPTVDQLVVEVAEDAEGDNIVSQVKPTASQRDAAWKFYLDNIVNTEQ</sequence>
<reference evidence="3 4" key="1">
    <citation type="submission" date="2016-10" db="EMBL/GenBank/DDBJ databases">
        <title>Pseudoalteromonas amylolytica sp. nov., isolated from the surface seawater.</title>
        <authorList>
            <person name="Wu Y.-H."/>
            <person name="Cheng H."/>
            <person name="Jin X.-B."/>
            <person name="Wang C.-S."/>
            <person name="Xu X.-W."/>
        </authorList>
    </citation>
    <scope>NUCLEOTIDE SEQUENCE [LARGE SCALE GENOMIC DNA]</scope>
    <source>
        <strain evidence="3 4">JCM 12483</strain>
    </source>
</reference>
<accession>A0A1S1NCH2</accession>
<dbReference type="InterPro" id="IPR041227">
    <property type="entry name" value="FluMu_N"/>
</dbReference>
<gene>
    <name evidence="3" type="ORF">BIW53_02165</name>
</gene>
<dbReference type="STRING" id="327939.BIW53_02165"/>
<comment type="caution">
    <text evidence="3">The sequence shown here is derived from an EMBL/GenBank/DDBJ whole genome shotgun (WGS) entry which is preliminary data.</text>
</comment>
<dbReference type="Gene3D" id="3.40.5.80">
    <property type="match status" value="1"/>
</dbReference>
<keyword evidence="4" id="KW-1185">Reference proteome</keyword>
<proteinExistence type="predicted"/>
<evidence type="ECO:0000259" key="2">
    <source>
        <dbReference type="Pfam" id="PF17891"/>
    </source>
</evidence>
<evidence type="ECO:0000313" key="4">
    <source>
        <dbReference type="Proteomes" id="UP000180253"/>
    </source>
</evidence>
<dbReference type="AlphaFoldDB" id="A0A1S1NCH2"/>
<dbReference type="Pfam" id="PF17891">
    <property type="entry name" value="FluMu_N"/>
    <property type="match status" value="1"/>
</dbReference>
<organism evidence="3 4">
    <name type="scientific">Pseudoalteromonas byunsanensis</name>
    <dbReference type="NCBI Taxonomy" id="327939"/>
    <lineage>
        <taxon>Bacteria</taxon>
        <taxon>Pseudomonadati</taxon>
        <taxon>Pseudomonadota</taxon>
        <taxon>Gammaproteobacteria</taxon>
        <taxon>Alteromonadales</taxon>
        <taxon>Pseudoalteromonadaceae</taxon>
        <taxon>Pseudoalteromonas</taxon>
    </lineage>
</organism>
<dbReference type="RefSeq" id="WP_070990176.1">
    <property type="nucleotide sequence ID" value="NZ_CBCSHD010000008.1"/>
</dbReference>
<feature type="domain" description="Mu-like prophage FluMu N-terminal" evidence="2">
    <location>
        <begin position="9"/>
        <end position="55"/>
    </location>
</feature>